<keyword evidence="2" id="KW-0560">Oxidoreductase</keyword>
<evidence type="ECO:0000313" key="3">
    <source>
        <dbReference type="EMBL" id="SEH03253.1"/>
    </source>
</evidence>
<dbReference type="CDD" id="cd05233">
    <property type="entry name" value="SDR_c"/>
    <property type="match status" value="1"/>
</dbReference>
<dbReference type="EMBL" id="FNVT01000034">
    <property type="protein sequence ID" value="SEH03253.1"/>
    <property type="molecule type" value="Genomic_DNA"/>
</dbReference>
<evidence type="ECO:0000313" key="4">
    <source>
        <dbReference type="Proteomes" id="UP000236732"/>
    </source>
</evidence>
<dbReference type="Proteomes" id="UP000236732">
    <property type="component" value="Unassembled WGS sequence"/>
</dbReference>
<name>A0A1H6F0Z4_9ACTN</name>
<dbReference type="SUPFAM" id="SSF51735">
    <property type="entry name" value="NAD(P)-binding Rossmann-fold domains"/>
    <property type="match status" value="1"/>
</dbReference>
<dbReference type="PRINTS" id="PR00080">
    <property type="entry name" value="SDRFAMILY"/>
</dbReference>
<organism evidence="3 4">
    <name type="scientific">Nonomuraea solani</name>
    <dbReference type="NCBI Taxonomy" id="1144553"/>
    <lineage>
        <taxon>Bacteria</taxon>
        <taxon>Bacillati</taxon>
        <taxon>Actinomycetota</taxon>
        <taxon>Actinomycetes</taxon>
        <taxon>Streptosporangiales</taxon>
        <taxon>Streptosporangiaceae</taxon>
        <taxon>Nonomuraea</taxon>
    </lineage>
</organism>
<evidence type="ECO:0000256" key="2">
    <source>
        <dbReference type="ARBA" id="ARBA00023002"/>
    </source>
</evidence>
<proteinExistence type="inferred from homology"/>
<dbReference type="GO" id="GO:0016491">
    <property type="term" value="F:oxidoreductase activity"/>
    <property type="evidence" value="ECO:0007669"/>
    <property type="project" value="UniProtKB-KW"/>
</dbReference>
<dbReference type="PROSITE" id="PS00061">
    <property type="entry name" value="ADH_SHORT"/>
    <property type="match status" value="1"/>
</dbReference>
<reference evidence="3 4" key="1">
    <citation type="submission" date="2016-10" db="EMBL/GenBank/DDBJ databases">
        <authorList>
            <person name="de Groot N.N."/>
        </authorList>
    </citation>
    <scope>NUCLEOTIDE SEQUENCE [LARGE SCALE GENOMIC DNA]</scope>
    <source>
        <strain evidence="3 4">CGMCC 4.7037</strain>
    </source>
</reference>
<dbReference type="PANTHER" id="PTHR24321">
    <property type="entry name" value="DEHYDROGENASES, SHORT CHAIN"/>
    <property type="match status" value="1"/>
</dbReference>
<dbReference type="AlphaFoldDB" id="A0A1H6F0Z4"/>
<comment type="similarity">
    <text evidence="1">Belongs to the short-chain dehydrogenases/reductases (SDR) family.</text>
</comment>
<dbReference type="InterPro" id="IPR002347">
    <property type="entry name" value="SDR_fam"/>
</dbReference>
<dbReference type="InterPro" id="IPR036291">
    <property type="entry name" value="NAD(P)-bd_dom_sf"/>
</dbReference>
<evidence type="ECO:0000256" key="1">
    <source>
        <dbReference type="ARBA" id="ARBA00006484"/>
    </source>
</evidence>
<dbReference type="PRINTS" id="PR00081">
    <property type="entry name" value="GDHRDH"/>
</dbReference>
<keyword evidence="4" id="KW-1185">Reference proteome</keyword>
<accession>A0A1H6F0Z4</accession>
<dbReference type="FunFam" id="3.40.50.720:FF:000084">
    <property type="entry name" value="Short-chain dehydrogenase reductase"/>
    <property type="match status" value="1"/>
</dbReference>
<protein>
    <submittedName>
        <fullName evidence="3">NADP-dependent 3-hydroxy acid dehydrogenase YdfG</fullName>
    </submittedName>
</protein>
<dbReference type="PANTHER" id="PTHR24321:SF8">
    <property type="entry name" value="ESTRADIOL 17-BETA-DEHYDROGENASE 8-RELATED"/>
    <property type="match status" value="1"/>
</dbReference>
<sequence>MPRANAWYNHDVLLADKIAVVTGAGPGLGRTLTALLRAEGAEVVVAARTAAGVEKIAAEVPGALAVPADVTRIDDVRRLAGTVIDRFGRVDVLVNAAFPGSHRRNVLDMSDGDLETWRRAVETGGYGTLLACRFIAPHMVSRGSGSIVNITSLSSRTGYAGRSDYAAGKAAAHLLSHCLADELGPYGVRVNCVAPGWIASETLNEWMRARAAAEGVTFEEILARDVSAMALRRIATEEDVARAVLYLASDHAKAITGATIDVNAGQLFT</sequence>
<gene>
    <name evidence="3" type="ORF">SAMN05444920_13457</name>
</gene>
<dbReference type="InterPro" id="IPR020904">
    <property type="entry name" value="Sc_DH/Rdtase_CS"/>
</dbReference>
<dbReference type="Gene3D" id="3.40.50.720">
    <property type="entry name" value="NAD(P)-binding Rossmann-like Domain"/>
    <property type="match status" value="1"/>
</dbReference>
<dbReference type="Pfam" id="PF13561">
    <property type="entry name" value="adh_short_C2"/>
    <property type="match status" value="1"/>
</dbReference>